<name>A0A433ZU86_MORMO</name>
<reference evidence="1 2" key="1">
    <citation type="submission" date="2017-08" db="EMBL/GenBank/DDBJ databases">
        <title>Draft genome sequence of pheromone producing symbiont Morganella morganii, of the female New Zealand grass grub Costelytra giveni.</title>
        <authorList>
            <person name="Laugraud A."/>
            <person name="Young S.D."/>
            <person name="Hurst M.H."/>
        </authorList>
    </citation>
    <scope>NUCLEOTIDE SEQUENCE [LARGE SCALE GENOMIC DNA]</scope>
    <source>
        <strain evidence="1 2">MMsCG</strain>
    </source>
</reference>
<evidence type="ECO:0000313" key="2">
    <source>
        <dbReference type="Proteomes" id="UP000286908"/>
    </source>
</evidence>
<gene>
    <name evidence="1" type="ORF">CKG00_04110</name>
</gene>
<comment type="caution">
    <text evidence="1">The sequence shown here is derived from an EMBL/GenBank/DDBJ whole genome shotgun (WGS) entry which is preliminary data.</text>
</comment>
<dbReference type="Proteomes" id="UP000286908">
    <property type="component" value="Unassembled WGS sequence"/>
</dbReference>
<sequence length="64" mass="7020">MFSGTPVFNISLNTCHKTVATSGGIYRYFISADSNIASSLSRQKLFPEFLISPVIRCGYKKAGQ</sequence>
<evidence type="ECO:0000313" key="1">
    <source>
        <dbReference type="EMBL" id="RUT65677.1"/>
    </source>
</evidence>
<proteinExistence type="predicted"/>
<accession>A0A433ZU86</accession>
<dbReference type="AlphaFoldDB" id="A0A433ZU86"/>
<protein>
    <submittedName>
        <fullName evidence="1">Uncharacterized protein</fullName>
    </submittedName>
</protein>
<organism evidence="1 2">
    <name type="scientific">Morganella morganii</name>
    <name type="common">Proteus morganii</name>
    <dbReference type="NCBI Taxonomy" id="582"/>
    <lineage>
        <taxon>Bacteria</taxon>
        <taxon>Pseudomonadati</taxon>
        <taxon>Pseudomonadota</taxon>
        <taxon>Gammaproteobacteria</taxon>
        <taxon>Enterobacterales</taxon>
        <taxon>Morganellaceae</taxon>
        <taxon>Morganella</taxon>
    </lineage>
</organism>
<dbReference type="EMBL" id="NRQY01000001">
    <property type="protein sequence ID" value="RUT65677.1"/>
    <property type="molecule type" value="Genomic_DNA"/>
</dbReference>